<accession>A0AA35PNI3</accession>
<name>A0AA35PNI3_9SAUR</name>
<dbReference type="EMBL" id="OX395141">
    <property type="protein sequence ID" value="CAI5795521.1"/>
    <property type="molecule type" value="Genomic_DNA"/>
</dbReference>
<dbReference type="Proteomes" id="UP001178461">
    <property type="component" value="Chromosome 15"/>
</dbReference>
<feature type="non-terminal residue" evidence="1">
    <location>
        <position position="1"/>
    </location>
</feature>
<organism evidence="1 2">
    <name type="scientific">Podarcis lilfordi</name>
    <name type="common">Lilford's wall lizard</name>
    <dbReference type="NCBI Taxonomy" id="74358"/>
    <lineage>
        <taxon>Eukaryota</taxon>
        <taxon>Metazoa</taxon>
        <taxon>Chordata</taxon>
        <taxon>Craniata</taxon>
        <taxon>Vertebrata</taxon>
        <taxon>Euteleostomi</taxon>
        <taxon>Lepidosauria</taxon>
        <taxon>Squamata</taxon>
        <taxon>Bifurcata</taxon>
        <taxon>Unidentata</taxon>
        <taxon>Episquamata</taxon>
        <taxon>Laterata</taxon>
        <taxon>Lacertibaenia</taxon>
        <taxon>Lacertidae</taxon>
        <taxon>Podarcis</taxon>
    </lineage>
</organism>
<gene>
    <name evidence="1" type="ORF">PODLI_1B010722</name>
</gene>
<sequence>RLMLVQYEAATSVDYECWQSIHPHMENQITSQHALHGIPEKQVWHSHPHLHVCLEDWRR</sequence>
<dbReference type="AlphaFoldDB" id="A0AA35PNI3"/>
<keyword evidence="2" id="KW-1185">Reference proteome</keyword>
<evidence type="ECO:0000313" key="2">
    <source>
        <dbReference type="Proteomes" id="UP001178461"/>
    </source>
</evidence>
<reference evidence="1" key="1">
    <citation type="submission" date="2022-12" db="EMBL/GenBank/DDBJ databases">
        <authorList>
            <person name="Alioto T."/>
            <person name="Alioto T."/>
            <person name="Gomez Garrido J."/>
        </authorList>
    </citation>
    <scope>NUCLEOTIDE SEQUENCE</scope>
</reference>
<protein>
    <submittedName>
        <fullName evidence="1">Uncharacterized protein</fullName>
    </submittedName>
</protein>
<proteinExistence type="predicted"/>
<evidence type="ECO:0000313" key="1">
    <source>
        <dbReference type="EMBL" id="CAI5795521.1"/>
    </source>
</evidence>